<sequence length="55" mass="5783">QLRAAAAHFPLGVDVVAIVCDAGAVPSLRRVADLSVLTIGYLEDLKHSLAKRLAT</sequence>
<protein>
    <submittedName>
        <fullName evidence="1">Uncharacterized protein</fullName>
    </submittedName>
</protein>
<evidence type="ECO:0000313" key="1">
    <source>
        <dbReference type="EMBL" id="ERK69396.1"/>
    </source>
</evidence>
<accession>U2RKI9</accession>
<organism evidence="1 2">
    <name type="scientific">Leifsonia aquatica ATCC 14665</name>
    <dbReference type="NCBI Taxonomy" id="1358026"/>
    <lineage>
        <taxon>Bacteria</taxon>
        <taxon>Bacillati</taxon>
        <taxon>Actinomycetota</taxon>
        <taxon>Actinomycetes</taxon>
        <taxon>Micrococcales</taxon>
        <taxon>Microbacteriaceae</taxon>
        <taxon>Leifsonia</taxon>
    </lineage>
</organism>
<dbReference type="HOGENOM" id="CLU_3037014_0_0_11"/>
<gene>
    <name evidence="1" type="ORF">N136_04284</name>
</gene>
<evidence type="ECO:0000313" key="2">
    <source>
        <dbReference type="Proteomes" id="UP000016605"/>
    </source>
</evidence>
<dbReference type="AlphaFoldDB" id="U2RKI9"/>
<name>U2RKI9_LEIAQ</name>
<reference evidence="1 2" key="1">
    <citation type="submission" date="2013-08" db="EMBL/GenBank/DDBJ databases">
        <authorList>
            <person name="Weinstock G."/>
            <person name="Sodergren E."/>
            <person name="Wylie T."/>
            <person name="Fulton L."/>
            <person name="Fulton R."/>
            <person name="Fronick C."/>
            <person name="O'Laughlin M."/>
            <person name="Godfrey J."/>
            <person name="Miner T."/>
            <person name="Herter B."/>
            <person name="Appelbaum E."/>
            <person name="Cordes M."/>
            <person name="Lek S."/>
            <person name="Wollam A."/>
            <person name="Pepin K.H."/>
            <person name="Palsikar V.B."/>
            <person name="Mitreva M."/>
            <person name="Wilson R.K."/>
        </authorList>
    </citation>
    <scope>NUCLEOTIDE SEQUENCE [LARGE SCALE GENOMIC DNA]</scope>
    <source>
        <strain evidence="1 2">ATCC 14665</strain>
    </source>
</reference>
<feature type="non-terminal residue" evidence="1">
    <location>
        <position position="1"/>
    </location>
</feature>
<proteinExistence type="predicted"/>
<comment type="caution">
    <text evidence="1">The sequence shown here is derived from an EMBL/GenBank/DDBJ whole genome shotgun (WGS) entry which is preliminary data.</text>
</comment>
<dbReference type="Proteomes" id="UP000016605">
    <property type="component" value="Unassembled WGS sequence"/>
</dbReference>
<dbReference type="PATRIC" id="fig|1358026.3.peg.3506"/>
<dbReference type="EMBL" id="AWVQ01000723">
    <property type="protein sequence ID" value="ERK69396.1"/>
    <property type="molecule type" value="Genomic_DNA"/>
</dbReference>